<dbReference type="AlphaFoldDB" id="A0A1M7DN84"/>
<name>A0A1M7DN84_9RHOB</name>
<gene>
    <name evidence="1" type="ORF">SAMN05444389_101457</name>
</gene>
<keyword evidence="2" id="KW-1185">Reference proteome</keyword>
<protein>
    <submittedName>
        <fullName evidence="1">Uncharacterized protein</fullName>
    </submittedName>
</protein>
<evidence type="ECO:0000313" key="2">
    <source>
        <dbReference type="Proteomes" id="UP000184444"/>
    </source>
</evidence>
<proteinExistence type="predicted"/>
<organism evidence="1 2">
    <name type="scientific">Paracoccus solventivorans</name>
    <dbReference type="NCBI Taxonomy" id="53463"/>
    <lineage>
        <taxon>Bacteria</taxon>
        <taxon>Pseudomonadati</taxon>
        <taxon>Pseudomonadota</taxon>
        <taxon>Alphaproteobacteria</taxon>
        <taxon>Rhodobacterales</taxon>
        <taxon>Paracoccaceae</taxon>
        <taxon>Paracoccus</taxon>
    </lineage>
</organism>
<dbReference type="EMBL" id="FRCK01000001">
    <property type="protein sequence ID" value="SHL80925.1"/>
    <property type="molecule type" value="Genomic_DNA"/>
</dbReference>
<accession>A0A1M7DN84</accession>
<sequence>MIPRGISAEGRIFSLGLIENNEATHGRVLDIVQGLKDHVGQPFDLHPWAFTFELSTLEQDGQVVPLRFLGIVEPHSARQIACSEFLLIGSRMRRLSKVYYEHGPDGTNVYIPGMTPDQIRDHTQSYPIAIAMLNTRGCNIDLKRAPSILNEKRKRAHKPMIPQHYDVNAQEYLAALKYSTESAANGGHHASPLPHIRRAHERIMSDGRRIWVRSSLVNVRSEGDIAFVERRRGYKK</sequence>
<dbReference type="Proteomes" id="UP000184444">
    <property type="component" value="Unassembled WGS sequence"/>
</dbReference>
<evidence type="ECO:0000313" key="1">
    <source>
        <dbReference type="EMBL" id="SHL80925.1"/>
    </source>
</evidence>
<reference evidence="2" key="1">
    <citation type="submission" date="2016-11" db="EMBL/GenBank/DDBJ databases">
        <authorList>
            <person name="Varghese N."/>
            <person name="Submissions S."/>
        </authorList>
    </citation>
    <scope>NUCLEOTIDE SEQUENCE [LARGE SCALE GENOMIC DNA]</scope>
    <source>
        <strain evidence="2">DSM 6637</strain>
    </source>
</reference>